<gene>
    <name evidence="1" type="ORF">EXIGLDRAFT_360055</name>
</gene>
<evidence type="ECO:0000313" key="2">
    <source>
        <dbReference type="Proteomes" id="UP000077266"/>
    </source>
</evidence>
<evidence type="ECO:0008006" key="3">
    <source>
        <dbReference type="Google" id="ProtNLM"/>
    </source>
</evidence>
<keyword evidence="2" id="KW-1185">Reference proteome</keyword>
<evidence type="ECO:0000313" key="1">
    <source>
        <dbReference type="EMBL" id="KZV81933.1"/>
    </source>
</evidence>
<proteinExistence type="predicted"/>
<dbReference type="InParanoid" id="A0A165C6X8"/>
<name>A0A165C6X8_EXIGL</name>
<accession>A0A165C6X8</accession>
<dbReference type="Proteomes" id="UP000077266">
    <property type="component" value="Unassembled WGS sequence"/>
</dbReference>
<organism evidence="1 2">
    <name type="scientific">Exidia glandulosa HHB12029</name>
    <dbReference type="NCBI Taxonomy" id="1314781"/>
    <lineage>
        <taxon>Eukaryota</taxon>
        <taxon>Fungi</taxon>
        <taxon>Dikarya</taxon>
        <taxon>Basidiomycota</taxon>
        <taxon>Agaricomycotina</taxon>
        <taxon>Agaricomycetes</taxon>
        <taxon>Auriculariales</taxon>
        <taxon>Exidiaceae</taxon>
        <taxon>Exidia</taxon>
    </lineage>
</organism>
<protein>
    <recommendedName>
        <fullName evidence="3">GIY-YIG domain-containing protein</fullName>
    </recommendedName>
</protein>
<sequence>MEVLAEPCRGAADLFLAGHHGDSSYTQRLQQLPDADQHKAPGVYSTNHRRHPGEELMVYHGQSQNVARRVSQHTSIPYRLRQPSVHYRLTTWDEAAYPLQTSIYKLVVDTRTAPHATDLAELAWNVGLATMVRYNPDARLLRSLYARAQMPVSASLLHGLNVALGTECPTMQFVAVEVCTACRVMSRSSV</sequence>
<dbReference type="EMBL" id="KV426356">
    <property type="protein sequence ID" value="KZV81933.1"/>
    <property type="molecule type" value="Genomic_DNA"/>
</dbReference>
<reference evidence="1 2" key="1">
    <citation type="journal article" date="2016" name="Mol. Biol. Evol.">
        <title>Comparative Genomics of Early-Diverging Mushroom-Forming Fungi Provides Insights into the Origins of Lignocellulose Decay Capabilities.</title>
        <authorList>
            <person name="Nagy L.G."/>
            <person name="Riley R."/>
            <person name="Tritt A."/>
            <person name="Adam C."/>
            <person name="Daum C."/>
            <person name="Floudas D."/>
            <person name="Sun H."/>
            <person name="Yadav J.S."/>
            <person name="Pangilinan J."/>
            <person name="Larsson K.H."/>
            <person name="Matsuura K."/>
            <person name="Barry K."/>
            <person name="Labutti K."/>
            <person name="Kuo R."/>
            <person name="Ohm R.A."/>
            <person name="Bhattacharya S.S."/>
            <person name="Shirouzu T."/>
            <person name="Yoshinaga Y."/>
            <person name="Martin F.M."/>
            <person name="Grigoriev I.V."/>
            <person name="Hibbett D.S."/>
        </authorList>
    </citation>
    <scope>NUCLEOTIDE SEQUENCE [LARGE SCALE GENOMIC DNA]</scope>
    <source>
        <strain evidence="1 2">HHB12029</strain>
    </source>
</reference>
<dbReference type="AlphaFoldDB" id="A0A165C6X8"/>